<keyword evidence="2 8" id="KW-0813">Transport</keyword>
<keyword evidence="5" id="KW-0029">Amino-acid transport</keyword>
<evidence type="ECO:0000256" key="1">
    <source>
        <dbReference type="ARBA" id="ARBA00004651"/>
    </source>
</evidence>
<gene>
    <name evidence="10" type="ORF">GCM10011410_06480</name>
</gene>
<protein>
    <submittedName>
        <fullName evidence="10">Ectoine/hydroxyectoine ABC transporter permease subunit EhuD</fullName>
    </submittedName>
</protein>
<keyword evidence="11" id="KW-1185">Reference proteome</keyword>
<feature type="transmembrane region" description="Helical" evidence="8">
    <location>
        <begin position="185"/>
        <end position="203"/>
    </location>
</feature>
<dbReference type="InterPro" id="IPR035906">
    <property type="entry name" value="MetI-like_sf"/>
</dbReference>
<comment type="caution">
    <text evidence="10">The sequence shown here is derived from an EMBL/GenBank/DDBJ whole genome shotgun (WGS) entry which is preliminary data.</text>
</comment>
<dbReference type="AlphaFoldDB" id="A0A916U2E9"/>
<dbReference type="GO" id="GO:0022857">
    <property type="term" value="F:transmembrane transporter activity"/>
    <property type="evidence" value="ECO:0007669"/>
    <property type="project" value="InterPro"/>
</dbReference>
<evidence type="ECO:0000256" key="7">
    <source>
        <dbReference type="ARBA" id="ARBA00023136"/>
    </source>
</evidence>
<evidence type="ECO:0000256" key="4">
    <source>
        <dbReference type="ARBA" id="ARBA00022692"/>
    </source>
</evidence>
<feature type="transmembrane region" description="Helical" evidence="8">
    <location>
        <begin position="81"/>
        <end position="98"/>
    </location>
</feature>
<dbReference type="Gene3D" id="1.10.3720.10">
    <property type="entry name" value="MetI-like"/>
    <property type="match status" value="1"/>
</dbReference>
<evidence type="ECO:0000256" key="6">
    <source>
        <dbReference type="ARBA" id="ARBA00022989"/>
    </source>
</evidence>
<dbReference type="NCBIfam" id="TIGR03003">
    <property type="entry name" value="ectoine_ehuD"/>
    <property type="match status" value="1"/>
</dbReference>
<dbReference type="InterPro" id="IPR000515">
    <property type="entry name" value="MetI-like"/>
</dbReference>
<accession>A0A916U2E9</accession>
<keyword evidence="6 8" id="KW-1133">Transmembrane helix</keyword>
<feature type="transmembrane region" description="Helical" evidence="8">
    <location>
        <begin position="49"/>
        <end position="75"/>
    </location>
</feature>
<dbReference type="GO" id="GO:0043190">
    <property type="term" value="C:ATP-binding cassette (ABC) transporter complex"/>
    <property type="evidence" value="ECO:0007669"/>
    <property type="project" value="InterPro"/>
</dbReference>
<evidence type="ECO:0000256" key="5">
    <source>
        <dbReference type="ARBA" id="ARBA00022970"/>
    </source>
</evidence>
<keyword evidence="3" id="KW-1003">Cell membrane</keyword>
<evidence type="ECO:0000313" key="11">
    <source>
        <dbReference type="Proteomes" id="UP000641514"/>
    </source>
</evidence>
<dbReference type="InterPro" id="IPR010065">
    <property type="entry name" value="AA_ABC_transptr_permease_3TM"/>
</dbReference>
<dbReference type="NCBIfam" id="TIGR01726">
    <property type="entry name" value="HEQRo_perm_3TM"/>
    <property type="match status" value="1"/>
</dbReference>
<evidence type="ECO:0000256" key="8">
    <source>
        <dbReference type="RuleBase" id="RU363032"/>
    </source>
</evidence>
<name>A0A916U2E9_9ACTN</name>
<feature type="domain" description="ABC transmembrane type-1" evidence="9">
    <location>
        <begin position="18"/>
        <end position="203"/>
    </location>
</feature>
<organism evidence="10 11">
    <name type="scientific">Hoyosella rhizosphaerae</name>
    <dbReference type="NCBI Taxonomy" id="1755582"/>
    <lineage>
        <taxon>Bacteria</taxon>
        <taxon>Bacillati</taxon>
        <taxon>Actinomycetota</taxon>
        <taxon>Actinomycetes</taxon>
        <taxon>Mycobacteriales</taxon>
        <taxon>Hoyosellaceae</taxon>
        <taxon>Hoyosella</taxon>
    </lineage>
</organism>
<sequence length="215" mass="24144">MWSWQHAWDSIPVLLEGFRITVFVTIVAFAIAAAVGLIVAVLRIALPRWLIFPISAMMEFVRLTPLVVQLLFVFYAVPPSISGIQVGIIVLGIHYSAYMAEVYRAGIEDVPTGQWEAARALSMSTSRTWRAVILPQAIRRIVPSLGNYAVSMFKDTPFLFVIFVAEMVTRAQQYGGQTFRYVEPITLAGIIFLIASLITAYFIRRLESHYDKQPG</sequence>
<dbReference type="SUPFAM" id="SSF161098">
    <property type="entry name" value="MetI-like"/>
    <property type="match status" value="1"/>
</dbReference>
<dbReference type="Pfam" id="PF00528">
    <property type="entry name" value="BPD_transp_1"/>
    <property type="match status" value="1"/>
</dbReference>
<comment type="subcellular location">
    <subcellularLocation>
        <location evidence="1 8">Cell membrane</location>
        <topology evidence="1 8">Multi-pass membrane protein</topology>
    </subcellularLocation>
</comment>
<proteinExistence type="inferred from homology"/>
<feature type="transmembrane region" description="Helical" evidence="8">
    <location>
        <begin position="20"/>
        <end position="42"/>
    </location>
</feature>
<comment type="similarity">
    <text evidence="8">Belongs to the binding-protein-dependent transport system permease family.</text>
</comment>
<dbReference type="CDD" id="cd06261">
    <property type="entry name" value="TM_PBP2"/>
    <property type="match status" value="1"/>
</dbReference>
<dbReference type="PROSITE" id="PS50928">
    <property type="entry name" value="ABC_TM1"/>
    <property type="match status" value="1"/>
</dbReference>
<evidence type="ECO:0000313" key="10">
    <source>
        <dbReference type="EMBL" id="GGC56726.1"/>
    </source>
</evidence>
<reference evidence="10" key="1">
    <citation type="journal article" date="2014" name="Int. J. Syst. Evol. Microbiol.">
        <title>Complete genome sequence of Corynebacterium casei LMG S-19264T (=DSM 44701T), isolated from a smear-ripened cheese.</title>
        <authorList>
            <consortium name="US DOE Joint Genome Institute (JGI-PGF)"/>
            <person name="Walter F."/>
            <person name="Albersmeier A."/>
            <person name="Kalinowski J."/>
            <person name="Ruckert C."/>
        </authorList>
    </citation>
    <scope>NUCLEOTIDE SEQUENCE</scope>
    <source>
        <strain evidence="10">CGMCC 1.15478</strain>
    </source>
</reference>
<dbReference type="GO" id="GO:0006865">
    <property type="term" value="P:amino acid transport"/>
    <property type="evidence" value="ECO:0007669"/>
    <property type="project" value="UniProtKB-KW"/>
</dbReference>
<dbReference type="Proteomes" id="UP000641514">
    <property type="component" value="Unassembled WGS sequence"/>
</dbReference>
<dbReference type="PANTHER" id="PTHR30614:SF0">
    <property type="entry name" value="L-CYSTINE TRANSPORT SYSTEM PERMEASE PROTEIN TCYL"/>
    <property type="match status" value="1"/>
</dbReference>
<keyword evidence="4 8" id="KW-0812">Transmembrane</keyword>
<dbReference type="InterPro" id="IPR014341">
    <property type="entry name" value="Ectoine_EhuD"/>
</dbReference>
<keyword evidence="7 8" id="KW-0472">Membrane</keyword>
<dbReference type="InterPro" id="IPR043429">
    <property type="entry name" value="ArtM/GltK/GlnP/TcyL/YhdX-like"/>
</dbReference>
<evidence type="ECO:0000256" key="3">
    <source>
        <dbReference type="ARBA" id="ARBA00022475"/>
    </source>
</evidence>
<dbReference type="EMBL" id="BMJH01000001">
    <property type="protein sequence ID" value="GGC56726.1"/>
    <property type="molecule type" value="Genomic_DNA"/>
</dbReference>
<dbReference type="PANTHER" id="PTHR30614">
    <property type="entry name" value="MEMBRANE COMPONENT OF AMINO ACID ABC TRANSPORTER"/>
    <property type="match status" value="1"/>
</dbReference>
<evidence type="ECO:0000259" key="9">
    <source>
        <dbReference type="PROSITE" id="PS50928"/>
    </source>
</evidence>
<evidence type="ECO:0000256" key="2">
    <source>
        <dbReference type="ARBA" id="ARBA00022448"/>
    </source>
</evidence>
<dbReference type="RefSeq" id="WP_188670606.1">
    <property type="nucleotide sequence ID" value="NZ_BMJH01000001.1"/>
</dbReference>
<reference evidence="10" key="2">
    <citation type="submission" date="2020-09" db="EMBL/GenBank/DDBJ databases">
        <authorList>
            <person name="Sun Q."/>
            <person name="Zhou Y."/>
        </authorList>
    </citation>
    <scope>NUCLEOTIDE SEQUENCE</scope>
    <source>
        <strain evidence="10">CGMCC 1.15478</strain>
    </source>
</reference>